<dbReference type="GO" id="GO:0005840">
    <property type="term" value="C:ribosome"/>
    <property type="evidence" value="ECO:0007669"/>
    <property type="project" value="UniProtKB-KW"/>
</dbReference>
<proteinExistence type="predicted"/>
<dbReference type="Pfam" id="PF05623">
    <property type="entry name" value="DUF789"/>
    <property type="match status" value="1"/>
</dbReference>
<gene>
    <name evidence="2" type="primary">rplB_5</name>
    <name evidence="2" type="ORF">g.53897</name>
</gene>
<evidence type="ECO:0000313" key="2">
    <source>
        <dbReference type="EMBL" id="JAT40613.1"/>
    </source>
</evidence>
<dbReference type="PANTHER" id="PTHR32010:SF23">
    <property type="entry name" value="IG-LIKE DOMAIN-CONTAINING PROTEIN"/>
    <property type="match status" value="1"/>
</dbReference>
<feature type="compositionally biased region" description="Polar residues" evidence="1">
    <location>
        <begin position="11"/>
        <end position="32"/>
    </location>
</feature>
<dbReference type="AlphaFoldDB" id="A0A1D1XDX4"/>
<dbReference type="PANTHER" id="PTHR32010">
    <property type="entry name" value="PHOTOSYSTEM II STABILITY/ASSEMBLY FACTOR HCF136, CHLOROPLASTIC"/>
    <property type="match status" value="1"/>
</dbReference>
<protein>
    <submittedName>
        <fullName evidence="2">50S ribosomal protein L2</fullName>
    </submittedName>
</protein>
<sequence>MNTLGKGLPNSGFQQKVQQQSVTTNGSMSKCSPVSYAVGDISGSNSSRKAKNKMAMEGTPTDSTLHSGSCQISSNGSNQVSIVPDGDASVMSISNGLISDMWKGEGHVKGTAIKEKRRRRKLRKNPSADVLSVAAAETADQTCPTTESTNVTNKPLPLESMVGAGNSSNYGITPDCSWIVQTTLVSEPIKPSIVSADSQCTVLRSKESVETLVSKESLVDSLKIGFSSNTSHSEKVEECRSTRSPTKLVKTFPASTVTSKDCESQPGNGSSKCARDCGDKLSNSASSLAQSCSSMGYRTTSNNGNQKMDICRSGSKQNTCEASRLDVNEGKVIFDCHVCRSEELAETVHFGSLSESILASVNSKTCSPSNISICRGESKTDWACSTVGTKFSRSSCDISKVDVIKANKSTEQDHRHHVNGMLHVHGHQHNLKQSGKENSKFTWKWVQKIGHMRTRRKEFMNDHRCRFYGFHEAALLSESNISSRPTCFAENFEGFASSVYLKDRNHGHVLEESFRWVPRQWFIDKIGQKALAQHHPAENKYGRPIEKLNRSYKLEKGMQCGKESLVGKSNPHRPPTKAAVFQTGILEVPIIKHKYASPYGREITHDNARKMHNCCEIYGLRILDSGSASKRPLSLWMPSKLLDSKVKTSACFKRNLPRDKTIKKDSTNIENPMKQIPMGCIDVTARNCMKDEANGESQSGSSCEASNPLGIRTDVECSDRLGTSGGICLVNKNINDTFDFQTKDGSVGICSQMTFQILNASYRSPTASECSKLSTGHPIAEFEKLLCAAAPIIFPSLALRCCDACTRNQCIPNVICRSHFSDVLLVNVWGWYEEHGNYGLEVKVEPSQNLKKVNADGDPFRAYFVPSLSAVQLFCHSQHPKHGSNPRTNIGMAKKSEDGTCSLPSALKNHFLPENFYPICSEVRETEVFSFPKSLEKPTRPSLLQSYDGSFLPLTHLLGLFDDLELLFEYFEHDRPEQRKPLCAKIKELVDIGTSNHHIYGDPSNLECMKLQDLHPASWYSVAWYPIYRIPEGTFRASFLTYHSLGHLVKRGIKADSTESALCIVSPVMGMESYNSQGECWFNLKKEVDIFPKNGTPFNSSEILEERLKTLEEMAAIFSRGTVYKSQVKVKNKHPDYEFFLSRK</sequence>
<reference evidence="2" key="1">
    <citation type="submission" date="2015-07" db="EMBL/GenBank/DDBJ databases">
        <title>Transcriptome Assembly of Anthurium amnicola.</title>
        <authorList>
            <person name="Suzuki J."/>
        </authorList>
    </citation>
    <scope>NUCLEOTIDE SEQUENCE</scope>
</reference>
<keyword evidence="2" id="KW-0687">Ribonucleoprotein</keyword>
<feature type="region of interest" description="Disordered" evidence="1">
    <location>
        <begin position="1"/>
        <end position="78"/>
    </location>
</feature>
<dbReference type="InterPro" id="IPR008507">
    <property type="entry name" value="DUF789"/>
</dbReference>
<organism evidence="2">
    <name type="scientific">Anthurium amnicola</name>
    <dbReference type="NCBI Taxonomy" id="1678845"/>
    <lineage>
        <taxon>Eukaryota</taxon>
        <taxon>Viridiplantae</taxon>
        <taxon>Streptophyta</taxon>
        <taxon>Embryophyta</taxon>
        <taxon>Tracheophyta</taxon>
        <taxon>Spermatophyta</taxon>
        <taxon>Magnoliopsida</taxon>
        <taxon>Liliopsida</taxon>
        <taxon>Araceae</taxon>
        <taxon>Pothoideae</taxon>
        <taxon>Potheae</taxon>
        <taxon>Anthurium</taxon>
    </lineage>
</organism>
<accession>A0A1D1XDX4</accession>
<dbReference type="EMBL" id="GDJX01027323">
    <property type="protein sequence ID" value="JAT40613.1"/>
    <property type="molecule type" value="Transcribed_RNA"/>
</dbReference>
<evidence type="ECO:0000256" key="1">
    <source>
        <dbReference type="SAM" id="MobiDB-lite"/>
    </source>
</evidence>
<feature type="compositionally biased region" description="Polar residues" evidence="1">
    <location>
        <begin position="60"/>
        <end position="78"/>
    </location>
</feature>
<keyword evidence="2" id="KW-0689">Ribosomal protein</keyword>
<name>A0A1D1XDX4_9ARAE</name>